<evidence type="ECO:0000313" key="1">
    <source>
        <dbReference type="EMBL" id="POZ49991.1"/>
    </source>
</evidence>
<dbReference type="RefSeq" id="WP_103975664.1">
    <property type="nucleotide sequence ID" value="NZ_PGFZ01000017.1"/>
</dbReference>
<dbReference type="Proteomes" id="UP000237423">
    <property type="component" value="Unassembled WGS sequence"/>
</dbReference>
<dbReference type="AlphaFoldDB" id="A0A2S5CGQ6"/>
<proteinExistence type="predicted"/>
<reference evidence="1 2" key="1">
    <citation type="submission" date="2017-11" db="EMBL/GenBank/DDBJ databases">
        <title>Draft Genome Sequence of Methylobacter psychrotolerans Sph1T, an Obligate Methanotroph from Low-Temperature Environments.</title>
        <authorList>
            <person name="Oshkin I.Y."/>
            <person name="Miroshnikov K."/>
            <person name="Belova S.E."/>
            <person name="Korzhenkov A."/>
            <person name="Toshchakov S.V."/>
            <person name="Dedysh S.N."/>
        </authorList>
    </citation>
    <scope>NUCLEOTIDE SEQUENCE [LARGE SCALE GENOMIC DNA]</scope>
    <source>
        <strain evidence="1 2">Sph1</strain>
    </source>
</reference>
<name>A0A2S5CGQ6_9GAMM</name>
<sequence>MIANNACQGLKSANFFAFPSRPLTKLQNGKLLQASATEAIFYRFRSQYKQIFAQPINIARITAKPFMVSASQQNANEARQTDKANLAQLLVLYQAVTDWDRQLLCYGLCLDQADLARVNARQPSSKV</sequence>
<comment type="caution">
    <text evidence="1">The sequence shown here is derived from an EMBL/GenBank/DDBJ whole genome shotgun (WGS) entry which is preliminary data.</text>
</comment>
<evidence type="ECO:0000313" key="2">
    <source>
        <dbReference type="Proteomes" id="UP000237423"/>
    </source>
</evidence>
<gene>
    <name evidence="1" type="ORF">AADEFJLK_04198</name>
</gene>
<dbReference type="EMBL" id="PGFZ01000017">
    <property type="protein sequence ID" value="POZ49991.1"/>
    <property type="molecule type" value="Genomic_DNA"/>
</dbReference>
<accession>A0A2S5CGQ6</accession>
<protein>
    <submittedName>
        <fullName evidence="1">Uncharacterized protein</fullName>
    </submittedName>
</protein>
<organism evidence="1 2">
    <name type="scientific">Methylovulum psychrotolerans</name>
    <dbReference type="NCBI Taxonomy" id="1704499"/>
    <lineage>
        <taxon>Bacteria</taxon>
        <taxon>Pseudomonadati</taxon>
        <taxon>Pseudomonadota</taxon>
        <taxon>Gammaproteobacteria</taxon>
        <taxon>Methylococcales</taxon>
        <taxon>Methylococcaceae</taxon>
        <taxon>Methylovulum</taxon>
    </lineage>
</organism>